<evidence type="ECO:0000259" key="11">
    <source>
        <dbReference type="SMART" id="SM00179"/>
    </source>
</evidence>
<keyword evidence="4" id="KW-0812">Transmembrane</keyword>
<evidence type="ECO:0000313" key="12">
    <source>
        <dbReference type="EMBL" id="KAK8402480.1"/>
    </source>
</evidence>
<dbReference type="FunFam" id="2.10.25.10:FF:000009">
    <property type="entry name" value="Low-density lipoprotein receptor isoform 1"/>
    <property type="match status" value="1"/>
</dbReference>
<keyword evidence="13" id="KW-1185">Reference proteome</keyword>
<protein>
    <recommendedName>
        <fullName evidence="11">EGF-like calcium-binding domain-containing protein</fullName>
    </recommendedName>
</protein>
<dbReference type="GO" id="GO:0006898">
    <property type="term" value="P:receptor-mediated endocytosis"/>
    <property type="evidence" value="ECO:0007669"/>
    <property type="project" value="TreeGrafter"/>
</dbReference>
<organism evidence="12 13">
    <name type="scientific">Scylla paramamosain</name>
    <name type="common">Mud crab</name>
    <dbReference type="NCBI Taxonomy" id="85552"/>
    <lineage>
        <taxon>Eukaryota</taxon>
        <taxon>Metazoa</taxon>
        <taxon>Ecdysozoa</taxon>
        <taxon>Arthropoda</taxon>
        <taxon>Crustacea</taxon>
        <taxon>Multicrustacea</taxon>
        <taxon>Malacostraca</taxon>
        <taxon>Eumalacostraca</taxon>
        <taxon>Eucarida</taxon>
        <taxon>Decapoda</taxon>
        <taxon>Pleocyemata</taxon>
        <taxon>Brachyura</taxon>
        <taxon>Eubrachyura</taxon>
        <taxon>Portunoidea</taxon>
        <taxon>Portunidae</taxon>
        <taxon>Portuninae</taxon>
        <taxon>Scylla</taxon>
    </lineage>
</organism>
<dbReference type="SMART" id="SM00179">
    <property type="entry name" value="EGF_CA"/>
    <property type="match status" value="2"/>
</dbReference>
<dbReference type="PROSITE" id="PS01187">
    <property type="entry name" value="EGF_CA"/>
    <property type="match status" value="1"/>
</dbReference>
<dbReference type="Gene3D" id="2.10.25.10">
    <property type="entry name" value="Laminin"/>
    <property type="match status" value="2"/>
</dbReference>
<evidence type="ECO:0000313" key="13">
    <source>
        <dbReference type="Proteomes" id="UP001487740"/>
    </source>
</evidence>
<dbReference type="EMBL" id="JARAKH010000007">
    <property type="protein sequence ID" value="KAK8402480.1"/>
    <property type="molecule type" value="Genomic_DNA"/>
</dbReference>
<evidence type="ECO:0000256" key="4">
    <source>
        <dbReference type="ARBA" id="ARBA00022692"/>
    </source>
</evidence>
<dbReference type="InterPro" id="IPR051221">
    <property type="entry name" value="LDLR-related"/>
</dbReference>
<dbReference type="Gene3D" id="2.120.10.30">
    <property type="entry name" value="TolB, C-terminal domain"/>
    <property type="match status" value="1"/>
</dbReference>
<comment type="caution">
    <text evidence="12">The sequence shown here is derived from an EMBL/GenBank/DDBJ whole genome shotgun (WGS) entry which is preliminary data.</text>
</comment>
<keyword evidence="8" id="KW-1015">Disulfide bond</keyword>
<dbReference type="PANTHER" id="PTHR22722:SF14">
    <property type="entry name" value="MEGALIN, ISOFORM A"/>
    <property type="match status" value="1"/>
</dbReference>
<dbReference type="InterPro" id="IPR001881">
    <property type="entry name" value="EGF-like_Ca-bd_dom"/>
</dbReference>
<feature type="domain" description="EGF-like calcium-binding" evidence="11">
    <location>
        <begin position="20"/>
        <end position="60"/>
    </location>
</feature>
<evidence type="ECO:0000256" key="9">
    <source>
        <dbReference type="ARBA" id="ARBA00023170"/>
    </source>
</evidence>
<sequence length="169" mass="19271">MCDGINGCSSGEDELVQPFGIDECWEKNGGCEHLCVSTVELYYYCQCQPGYRLIKNFNFEDIDECVVPGSCSQYCTNTTGGFHCSSQPDYRCDFSNYTHCKADSGNPYLTSHRYDIRIVRLKDGEVSTLVKDARRATAFNFQYKTNQIIWCDNKDMKLKRAHMSSPETP</sequence>
<keyword evidence="9" id="KW-0675">Receptor</keyword>
<evidence type="ECO:0000256" key="10">
    <source>
        <dbReference type="ARBA" id="ARBA00023180"/>
    </source>
</evidence>
<comment type="subcellular location">
    <subcellularLocation>
        <location evidence="1">Membrane</location>
        <topology evidence="1">Single-pass type I membrane protein</topology>
    </subcellularLocation>
</comment>
<dbReference type="EMBL" id="JARAKH010000007">
    <property type="protein sequence ID" value="KAK8402478.1"/>
    <property type="molecule type" value="Genomic_DNA"/>
</dbReference>
<evidence type="ECO:0000256" key="7">
    <source>
        <dbReference type="ARBA" id="ARBA00023136"/>
    </source>
</evidence>
<dbReference type="GO" id="GO:0043235">
    <property type="term" value="C:receptor complex"/>
    <property type="evidence" value="ECO:0007669"/>
    <property type="project" value="TreeGrafter"/>
</dbReference>
<dbReference type="AlphaFoldDB" id="A0AAW0UVA3"/>
<evidence type="ECO:0000256" key="8">
    <source>
        <dbReference type="ARBA" id="ARBA00023157"/>
    </source>
</evidence>
<dbReference type="Pfam" id="PF07645">
    <property type="entry name" value="EGF_CA"/>
    <property type="match status" value="1"/>
</dbReference>
<dbReference type="GO" id="GO:0042562">
    <property type="term" value="F:hormone binding"/>
    <property type="evidence" value="ECO:0007669"/>
    <property type="project" value="TreeGrafter"/>
</dbReference>
<proteinExistence type="predicted"/>
<dbReference type="Pfam" id="PF14670">
    <property type="entry name" value="FXa_inhibition"/>
    <property type="match status" value="1"/>
</dbReference>
<gene>
    <name evidence="12" type="ORF">O3P69_000711</name>
</gene>
<keyword evidence="3" id="KW-0254">Endocytosis</keyword>
<dbReference type="InterPro" id="IPR018097">
    <property type="entry name" value="EGF_Ca-bd_CS"/>
</dbReference>
<keyword evidence="5" id="KW-0677">Repeat</keyword>
<name>A0AAW0UVA3_SCYPA</name>
<dbReference type="InterPro" id="IPR011042">
    <property type="entry name" value="6-blade_b-propeller_TolB-like"/>
</dbReference>
<evidence type="ECO:0000256" key="3">
    <source>
        <dbReference type="ARBA" id="ARBA00022583"/>
    </source>
</evidence>
<keyword evidence="7" id="KW-0472">Membrane</keyword>
<dbReference type="PANTHER" id="PTHR22722">
    <property type="entry name" value="LOW-DENSITY LIPOPROTEIN RECEPTOR-RELATED PROTEIN 2-RELATED"/>
    <property type="match status" value="1"/>
</dbReference>
<evidence type="ECO:0000256" key="6">
    <source>
        <dbReference type="ARBA" id="ARBA00022989"/>
    </source>
</evidence>
<dbReference type="GO" id="GO:0016324">
    <property type="term" value="C:apical plasma membrane"/>
    <property type="evidence" value="ECO:0007669"/>
    <property type="project" value="TreeGrafter"/>
</dbReference>
<evidence type="ECO:0000256" key="2">
    <source>
        <dbReference type="ARBA" id="ARBA00022536"/>
    </source>
</evidence>
<reference evidence="12 13" key="1">
    <citation type="submission" date="2023-03" db="EMBL/GenBank/DDBJ databases">
        <title>High-quality genome of Scylla paramamosain provides insights in environmental adaptation.</title>
        <authorList>
            <person name="Zhang L."/>
        </authorList>
    </citation>
    <scope>NUCLEOTIDE SEQUENCE [LARGE SCALE GENOMIC DNA]</scope>
    <source>
        <strain evidence="12">LZ_2023a</strain>
        <tissue evidence="12">Muscle</tissue>
    </source>
</reference>
<dbReference type="SUPFAM" id="SSF57196">
    <property type="entry name" value="EGF/Laminin"/>
    <property type="match status" value="2"/>
</dbReference>
<dbReference type="GO" id="GO:0005509">
    <property type="term" value="F:calcium ion binding"/>
    <property type="evidence" value="ECO:0007669"/>
    <property type="project" value="InterPro"/>
</dbReference>
<feature type="domain" description="EGF-like calcium-binding" evidence="11">
    <location>
        <begin position="61"/>
        <end position="101"/>
    </location>
</feature>
<keyword evidence="6" id="KW-1133">Transmembrane helix</keyword>
<dbReference type="EMBL" id="JARAKH010000007">
    <property type="protein sequence ID" value="KAK8402477.1"/>
    <property type="molecule type" value="Genomic_DNA"/>
</dbReference>
<evidence type="ECO:0000256" key="1">
    <source>
        <dbReference type="ARBA" id="ARBA00004479"/>
    </source>
</evidence>
<keyword evidence="10" id="KW-0325">Glycoprotein</keyword>
<accession>A0AAW0UVA3</accession>
<evidence type="ECO:0000256" key="5">
    <source>
        <dbReference type="ARBA" id="ARBA00022737"/>
    </source>
</evidence>
<dbReference type="InterPro" id="IPR049883">
    <property type="entry name" value="NOTCH1_EGF-like"/>
</dbReference>
<dbReference type="Proteomes" id="UP001487740">
    <property type="component" value="Unassembled WGS sequence"/>
</dbReference>
<keyword evidence="2" id="KW-0245">EGF-like domain</keyword>